<reference evidence="1 2" key="1">
    <citation type="submission" date="2018-08" db="EMBL/GenBank/DDBJ databases">
        <title>Genome and evolution of the arbuscular mycorrhizal fungus Diversispora epigaea (formerly Glomus versiforme) and its bacterial endosymbionts.</title>
        <authorList>
            <person name="Sun X."/>
            <person name="Fei Z."/>
            <person name="Harrison M."/>
        </authorList>
    </citation>
    <scope>NUCLEOTIDE SEQUENCE [LARGE SCALE GENOMIC DNA]</scope>
    <source>
        <strain evidence="1 2">IT104</strain>
    </source>
</reference>
<dbReference type="AlphaFoldDB" id="A0A397FZQ7"/>
<comment type="caution">
    <text evidence="1">The sequence shown here is derived from an EMBL/GenBank/DDBJ whole genome shotgun (WGS) entry which is preliminary data.</text>
</comment>
<evidence type="ECO:0000313" key="2">
    <source>
        <dbReference type="Proteomes" id="UP000266861"/>
    </source>
</evidence>
<sequence>MPSLFDKNKLHHDSYNVEIACPPHMGATQILSKKMTRKLRFVKWLKLGLQHDLTIEAANYTVIKKNEEIDVWFIGETHARTKYNLTRWVNKNHYEVLNTNGTQKP</sequence>
<evidence type="ECO:0000313" key="1">
    <source>
        <dbReference type="EMBL" id="RHZ44251.1"/>
    </source>
</evidence>
<name>A0A397FZQ7_9GLOM</name>
<dbReference type="EMBL" id="PQFF01000587">
    <property type="protein sequence ID" value="RHZ44251.1"/>
    <property type="molecule type" value="Genomic_DNA"/>
</dbReference>
<proteinExistence type="predicted"/>
<dbReference type="Proteomes" id="UP000266861">
    <property type="component" value="Unassembled WGS sequence"/>
</dbReference>
<accession>A0A397FZQ7</accession>
<keyword evidence="2" id="KW-1185">Reference proteome</keyword>
<gene>
    <name evidence="1" type="ORF">Glove_749g3</name>
</gene>
<protein>
    <submittedName>
        <fullName evidence="1">Uncharacterized protein</fullName>
    </submittedName>
</protein>
<organism evidence="1 2">
    <name type="scientific">Diversispora epigaea</name>
    <dbReference type="NCBI Taxonomy" id="1348612"/>
    <lineage>
        <taxon>Eukaryota</taxon>
        <taxon>Fungi</taxon>
        <taxon>Fungi incertae sedis</taxon>
        <taxon>Mucoromycota</taxon>
        <taxon>Glomeromycotina</taxon>
        <taxon>Glomeromycetes</taxon>
        <taxon>Diversisporales</taxon>
        <taxon>Diversisporaceae</taxon>
        <taxon>Diversispora</taxon>
    </lineage>
</organism>